<gene>
    <name evidence="10" type="ORF">CERSUDRAFT_113857</name>
</gene>
<feature type="transmembrane region" description="Helical" evidence="8">
    <location>
        <begin position="313"/>
        <end position="334"/>
    </location>
</feature>
<dbReference type="InterPro" id="IPR036259">
    <property type="entry name" value="MFS_trans_sf"/>
</dbReference>
<dbReference type="InterPro" id="IPR020846">
    <property type="entry name" value="MFS_dom"/>
</dbReference>
<proteinExistence type="inferred from homology"/>
<feature type="transmembrane region" description="Helical" evidence="8">
    <location>
        <begin position="162"/>
        <end position="184"/>
    </location>
</feature>
<dbReference type="PRINTS" id="PR00171">
    <property type="entry name" value="SUGRTRNSPORT"/>
</dbReference>
<dbReference type="InterPro" id="IPR005829">
    <property type="entry name" value="Sugar_transporter_CS"/>
</dbReference>
<evidence type="ECO:0000259" key="9">
    <source>
        <dbReference type="PROSITE" id="PS50850"/>
    </source>
</evidence>
<organism evidence="10 11">
    <name type="scientific">Ceriporiopsis subvermispora (strain B)</name>
    <name type="common">White-rot fungus</name>
    <name type="synonym">Gelatoporia subvermispora</name>
    <dbReference type="NCBI Taxonomy" id="914234"/>
    <lineage>
        <taxon>Eukaryota</taxon>
        <taxon>Fungi</taxon>
        <taxon>Dikarya</taxon>
        <taxon>Basidiomycota</taxon>
        <taxon>Agaricomycotina</taxon>
        <taxon>Agaricomycetes</taxon>
        <taxon>Polyporales</taxon>
        <taxon>Gelatoporiaceae</taxon>
        <taxon>Gelatoporia</taxon>
    </lineage>
</organism>
<evidence type="ECO:0000256" key="6">
    <source>
        <dbReference type="ARBA" id="ARBA00023136"/>
    </source>
</evidence>
<dbReference type="GO" id="GO:0016020">
    <property type="term" value="C:membrane"/>
    <property type="evidence" value="ECO:0007669"/>
    <property type="project" value="UniProtKB-SubCell"/>
</dbReference>
<keyword evidence="4 8" id="KW-0812">Transmembrane</keyword>
<keyword evidence="6 8" id="KW-0472">Membrane</keyword>
<feature type="transmembrane region" description="Helical" evidence="8">
    <location>
        <begin position="12"/>
        <end position="30"/>
    </location>
</feature>
<dbReference type="PANTHER" id="PTHR23503">
    <property type="entry name" value="SOLUTE CARRIER FAMILY 2"/>
    <property type="match status" value="1"/>
</dbReference>
<evidence type="ECO:0000256" key="4">
    <source>
        <dbReference type="ARBA" id="ARBA00022692"/>
    </source>
</evidence>
<sequence>MAGVHEPHAFTLYGWLACVWILIVSFQYGYHISALNQIQDVLTCQTTTSPDSPSAMAPTFISLPTCIPMSKATFSAVTSVYTVGGLIGSLFANVFMDRLGRKGACRVSAAATALGAGLMGVAASLTPLTIGRLLTGIGAGIGICVGPIFLSEVCPPKIRGTVGVLTQFAIVIGIMVTQAMGLQFATPHQWRFVLLFSTALSIAQILVGTVIIESPTWLDRHGMLQEKDKAARRIWKSAQIMRSTDGSFGPSSVRLGDLAYASAAPSDDTQDPLLGAGEDEEAAPVNNVAKAYENEAAISVPQLLKSPELRRPLTIVCFSMLCQQLSGINAVLYYSNDILSTALPDLGPYVSLGITVVNFIMTAAPIFLIERFGRRSLLSVSAGGAFISLLCVGFGLNSDMIALASVAILTFVASFAVGIGPVPFVMIPEVSPRHAVSALSSVGLSLNWIANFLVGLVFLPLRDLLAHGDASKEGRVFYVFATMLAFCTFVLFAFYRG</sequence>
<evidence type="ECO:0000313" key="11">
    <source>
        <dbReference type="Proteomes" id="UP000016930"/>
    </source>
</evidence>
<dbReference type="InterPro" id="IPR045263">
    <property type="entry name" value="GLUT"/>
</dbReference>
<comment type="catalytic activity">
    <reaction evidence="7">
        <text>myo-inositol(out) + H(+)(out) = myo-inositol(in) + H(+)(in)</text>
        <dbReference type="Rhea" id="RHEA:60364"/>
        <dbReference type="ChEBI" id="CHEBI:15378"/>
        <dbReference type="ChEBI" id="CHEBI:17268"/>
    </reaction>
</comment>
<keyword evidence="11" id="KW-1185">Reference proteome</keyword>
<feature type="transmembrane region" description="Helical" evidence="8">
    <location>
        <begin position="376"/>
        <end position="396"/>
    </location>
</feature>
<dbReference type="InterPro" id="IPR005828">
    <property type="entry name" value="MFS_sugar_transport-like"/>
</dbReference>
<dbReference type="PROSITE" id="PS00217">
    <property type="entry name" value="SUGAR_TRANSPORT_2"/>
    <property type="match status" value="1"/>
</dbReference>
<dbReference type="AlphaFoldDB" id="M2RIN0"/>
<evidence type="ECO:0000256" key="8">
    <source>
        <dbReference type="SAM" id="Phobius"/>
    </source>
</evidence>
<reference evidence="10 11" key="1">
    <citation type="journal article" date="2012" name="Proc. Natl. Acad. Sci. U.S.A.">
        <title>Comparative genomics of Ceriporiopsis subvermispora and Phanerochaete chrysosporium provide insight into selective ligninolysis.</title>
        <authorList>
            <person name="Fernandez-Fueyo E."/>
            <person name="Ruiz-Duenas F.J."/>
            <person name="Ferreira P."/>
            <person name="Floudas D."/>
            <person name="Hibbett D.S."/>
            <person name="Canessa P."/>
            <person name="Larrondo L.F."/>
            <person name="James T.Y."/>
            <person name="Seelenfreund D."/>
            <person name="Lobos S."/>
            <person name="Polanco R."/>
            <person name="Tello M."/>
            <person name="Honda Y."/>
            <person name="Watanabe T."/>
            <person name="Watanabe T."/>
            <person name="Ryu J.S."/>
            <person name="Kubicek C.P."/>
            <person name="Schmoll M."/>
            <person name="Gaskell J."/>
            <person name="Hammel K.E."/>
            <person name="St John F.J."/>
            <person name="Vanden Wymelenberg A."/>
            <person name="Sabat G."/>
            <person name="Splinter BonDurant S."/>
            <person name="Syed K."/>
            <person name="Yadav J.S."/>
            <person name="Doddapaneni H."/>
            <person name="Subramanian V."/>
            <person name="Lavin J.L."/>
            <person name="Oguiza J.A."/>
            <person name="Perez G."/>
            <person name="Pisabarro A.G."/>
            <person name="Ramirez L."/>
            <person name="Santoyo F."/>
            <person name="Master E."/>
            <person name="Coutinho P.M."/>
            <person name="Henrissat B."/>
            <person name="Lombard V."/>
            <person name="Magnuson J.K."/>
            <person name="Kuees U."/>
            <person name="Hori C."/>
            <person name="Igarashi K."/>
            <person name="Samejima M."/>
            <person name="Held B.W."/>
            <person name="Barry K.W."/>
            <person name="LaButti K.M."/>
            <person name="Lapidus A."/>
            <person name="Lindquist E.A."/>
            <person name="Lucas S.M."/>
            <person name="Riley R."/>
            <person name="Salamov A.A."/>
            <person name="Hoffmeister D."/>
            <person name="Schwenk D."/>
            <person name="Hadar Y."/>
            <person name="Yarden O."/>
            <person name="de Vries R.P."/>
            <person name="Wiebenga A."/>
            <person name="Stenlid J."/>
            <person name="Eastwood D."/>
            <person name="Grigoriev I.V."/>
            <person name="Berka R.M."/>
            <person name="Blanchette R.A."/>
            <person name="Kersten P."/>
            <person name="Martinez A.T."/>
            <person name="Vicuna R."/>
            <person name="Cullen D."/>
        </authorList>
    </citation>
    <scope>NUCLEOTIDE SEQUENCE [LARGE SCALE GENOMIC DNA]</scope>
    <source>
        <strain evidence="10 11">B</strain>
    </source>
</reference>
<protein>
    <recommendedName>
        <fullName evidence="9">Major facilitator superfamily (MFS) profile domain-containing protein</fullName>
    </recommendedName>
</protein>
<evidence type="ECO:0000256" key="2">
    <source>
        <dbReference type="ARBA" id="ARBA00010992"/>
    </source>
</evidence>
<dbReference type="InterPro" id="IPR003663">
    <property type="entry name" value="Sugar/inositol_transpt"/>
</dbReference>
<evidence type="ECO:0000256" key="3">
    <source>
        <dbReference type="ARBA" id="ARBA00022448"/>
    </source>
</evidence>
<keyword evidence="5 8" id="KW-1133">Transmembrane helix</keyword>
<dbReference type="OrthoDB" id="4540492at2759"/>
<dbReference type="GO" id="GO:0015149">
    <property type="term" value="F:hexose transmembrane transporter activity"/>
    <property type="evidence" value="ECO:0007669"/>
    <property type="project" value="TreeGrafter"/>
</dbReference>
<dbReference type="Gene3D" id="1.20.1250.20">
    <property type="entry name" value="MFS general substrate transporter like domains"/>
    <property type="match status" value="1"/>
</dbReference>
<feature type="transmembrane region" description="Helical" evidence="8">
    <location>
        <begin position="346"/>
        <end position="369"/>
    </location>
</feature>
<dbReference type="SUPFAM" id="SSF103473">
    <property type="entry name" value="MFS general substrate transporter"/>
    <property type="match status" value="1"/>
</dbReference>
<dbReference type="PANTHER" id="PTHR23503:SF8">
    <property type="entry name" value="FACILITATED GLUCOSE TRANSPORTER PROTEIN 1"/>
    <property type="match status" value="1"/>
</dbReference>
<evidence type="ECO:0000256" key="1">
    <source>
        <dbReference type="ARBA" id="ARBA00004141"/>
    </source>
</evidence>
<evidence type="ECO:0000313" key="10">
    <source>
        <dbReference type="EMBL" id="EMD38676.1"/>
    </source>
</evidence>
<feature type="transmembrane region" description="Helical" evidence="8">
    <location>
        <begin position="438"/>
        <end position="461"/>
    </location>
</feature>
<comment type="subcellular location">
    <subcellularLocation>
        <location evidence="1">Membrane</location>
        <topology evidence="1">Multi-pass membrane protein</topology>
    </subcellularLocation>
</comment>
<feature type="domain" description="Major facilitator superfamily (MFS) profile" evidence="9">
    <location>
        <begin position="17"/>
        <end position="497"/>
    </location>
</feature>
<comment type="similarity">
    <text evidence="2">Belongs to the major facilitator superfamily. Sugar transporter (TC 2.A.1.1) family.</text>
</comment>
<evidence type="ECO:0000256" key="5">
    <source>
        <dbReference type="ARBA" id="ARBA00022989"/>
    </source>
</evidence>
<feature type="transmembrane region" description="Helical" evidence="8">
    <location>
        <begin position="476"/>
        <end position="495"/>
    </location>
</feature>
<feature type="transmembrane region" description="Helical" evidence="8">
    <location>
        <begin position="131"/>
        <end position="150"/>
    </location>
</feature>
<evidence type="ECO:0000256" key="7">
    <source>
        <dbReference type="ARBA" id="ARBA00049119"/>
    </source>
</evidence>
<dbReference type="PROSITE" id="PS50850">
    <property type="entry name" value="MFS"/>
    <property type="match status" value="1"/>
</dbReference>
<name>M2RIN0_CERS8</name>
<keyword evidence="3" id="KW-0813">Transport</keyword>
<feature type="transmembrane region" description="Helical" evidence="8">
    <location>
        <begin position="107"/>
        <end position="125"/>
    </location>
</feature>
<feature type="transmembrane region" description="Helical" evidence="8">
    <location>
        <begin position="190"/>
        <end position="212"/>
    </location>
</feature>
<dbReference type="Pfam" id="PF00083">
    <property type="entry name" value="Sugar_tr"/>
    <property type="match status" value="2"/>
</dbReference>
<dbReference type="HOGENOM" id="CLU_001265_30_5_1"/>
<dbReference type="EMBL" id="KB445795">
    <property type="protein sequence ID" value="EMD38676.1"/>
    <property type="molecule type" value="Genomic_DNA"/>
</dbReference>
<accession>M2RIN0</accession>
<feature type="transmembrane region" description="Helical" evidence="8">
    <location>
        <begin position="72"/>
        <end position="95"/>
    </location>
</feature>
<dbReference type="STRING" id="914234.M2RIN0"/>
<feature type="transmembrane region" description="Helical" evidence="8">
    <location>
        <begin position="402"/>
        <end position="426"/>
    </location>
</feature>
<dbReference type="Proteomes" id="UP000016930">
    <property type="component" value="Unassembled WGS sequence"/>
</dbReference>